<evidence type="ECO:0000313" key="2">
    <source>
        <dbReference type="Proteomes" id="UP000597459"/>
    </source>
</evidence>
<dbReference type="EMBL" id="WOTH01000001">
    <property type="protein sequence ID" value="NHO52530.1"/>
    <property type="molecule type" value="Genomic_DNA"/>
</dbReference>
<dbReference type="Proteomes" id="UP000597459">
    <property type="component" value="Unassembled WGS sequence"/>
</dbReference>
<comment type="caution">
    <text evidence="1">The sequence shown here is derived from an EMBL/GenBank/DDBJ whole genome shotgun (WGS) entry which is preliminary data.</text>
</comment>
<protein>
    <recommendedName>
        <fullName evidence="3">Phytoene synthase</fullName>
    </recommendedName>
</protein>
<sequence length="277" mass="29987">MNGQKDASEGAELSCAAIARLRDRDRFFCAMFLPPEIREAAFVLIALNVELSKALVLPVSGSVTGPMAGLIRLQWWRDVVQEPAQGRASRMPVAMELAELLEGGRIAPESVLRLIDAREAELCGLPDWVAWRTAMLDGAGMMQRMVGELLGVVDAAQLAMIVHAGAAFGTGTLLRHLLDVLAAGRMPLPQEALEQAGLPRDADGTAFLEGERLAPVVTCLRQEGRAFLPSRAECRKARLATLPAVLADRDLRRGPVPSGMSRGLGDRLAVMRRAFFR</sequence>
<dbReference type="AlphaFoldDB" id="A0A967B464"/>
<evidence type="ECO:0008006" key="3">
    <source>
        <dbReference type="Google" id="ProtNLM"/>
    </source>
</evidence>
<dbReference type="SUPFAM" id="SSF48576">
    <property type="entry name" value="Terpenoid synthases"/>
    <property type="match status" value="1"/>
</dbReference>
<evidence type="ECO:0000313" key="1">
    <source>
        <dbReference type="EMBL" id="NHO52530.1"/>
    </source>
</evidence>
<reference evidence="1" key="1">
    <citation type="submission" date="2019-11" db="EMBL/GenBank/DDBJ databases">
        <title>Description of new Acetobacter species.</title>
        <authorList>
            <person name="Cleenwerck I."/>
            <person name="Sombolestani A.S."/>
        </authorList>
    </citation>
    <scope>NUCLEOTIDE SEQUENCE</scope>
    <source>
        <strain evidence="1">LMG 1626</strain>
    </source>
</reference>
<keyword evidence="2" id="KW-1185">Reference proteome</keyword>
<gene>
    <name evidence="1" type="ORF">GOB87_00925</name>
</gene>
<dbReference type="InterPro" id="IPR008949">
    <property type="entry name" value="Isoprenoid_synthase_dom_sf"/>
</dbReference>
<dbReference type="InterPro" id="IPR002060">
    <property type="entry name" value="Squ/phyt_synthse"/>
</dbReference>
<dbReference type="Pfam" id="PF00494">
    <property type="entry name" value="SQS_PSY"/>
    <property type="match status" value="1"/>
</dbReference>
<accession>A0A967B464</accession>
<proteinExistence type="predicted"/>
<dbReference type="Gene3D" id="1.10.600.10">
    <property type="entry name" value="Farnesyl Diphosphate Synthase"/>
    <property type="match status" value="1"/>
</dbReference>
<organism evidence="1 2">
    <name type="scientific">Acetobacter estunensis</name>
    <dbReference type="NCBI Taxonomy" id="104097"/>
    <lineage>
        <taxon>Bacteria</taxon>
        <taxon>Pseudomonadati</taxon>
        <taxon>Pseudomonadota</taxon>
        <taxon>Alphaproteobacteria</taxon>
        <taxon>Acetobacterales</taxon>
        <taxon>Acetobacteraceae</taxon>
        <taxon>Acetobacter</taxon>
    </lineage>
</organism>
<dbReference type="RefSeq" id="WP_166312657.1">
    <property type="nucleotide sequence ID" value="NZ_WOTH01000001.1"/>
</dbReference>
<name>A0A967B464_9PROT</name>